<feature type="compositionally biased region" description="Acidic residues" evidence="4">
    <location>
        <begin position="69"/>
        <end position="79"/>
    </location>
</feature>
<gene>
    <name evidence="5" type="ORF">E4U43_001906</name>
</gene>
<comment type="subcellular location">
    <subcellularLocation>
        <location evidence="1">Nucleus</location>
        <location evidence="1">Nucleolus</location>
    </subcellularLocation>
</comment>
<organism evidence="5 6">
    <name type="scientific">Claviceps pusilla</name>
    <dbReference type="NCBI Taxonomy" id="123648"/>
    <lineage>
        <taxon>Eukaryota</taxon>
        <taxon>Fungi</taxon>
        <taxon>Dikarya</taxon>
        <taxon>Ascomycota</taxon>
        <taxon>Pezizomycotina</taxon>
        <taxon>Sordariomycetes</taxon>
        <taxon>Hypocreomycetidae</taxon>
        <taxon>Hypocreales</taxon>
        <taxon>Clavicipitaceae</taxon>
        <taxon>Claviceps</taxon>
    </lineage>
</organism>
<dbReference type="PANTHER" id="PTHR14150">
    <property type="entry name" value="U3 SMALL NUCLEOLAR RNA-ASSOCIATED PROTEIN 14"/>
    <property type="match status" value="1"/>
</dbReference>
<dbReference type="GO" id="GO:0006364">
    <property type="term" value="P:rRNA processing"/>
    <property type="evidence" value="ECO:0007669"/>
    <property type="project" value="InterPro"/>
</dbReference>
<feature type="compositionally biased region" description="Basic and acidic residues" evidence="4">
    <location>
        <begin position="53"/>
        <end position="68"/>
    </location>
</feature>
<feature type="compositionally biased region" description="Acidic residues" evidence="4">
    <location>
        <begin position="151"/>
        <end position="163"/>
    </location>
</feature>
<proteinExistence type="predicted"/>
<feature type="compositionally biased region" description="Basic and acidic residues" evidence="4">
    <location>
        <begin position="590"/>
        <end position="609"/>
    </location>
</feature>
<feature type="compositionally biased region" description="Basic residues" evidence="4">
    <location>
        <begin position="426"/>
        <end position="446"/>
    </location>
</feature>
<keyword evidence="3" id="KW-0539">Nucleus</keyword>
<evidence type="ECO:0000256" key="2">
    <source>
        <dbReference type="ARBA" id="ARBA00022553"/>
    </source>
</evidence>
<reference evidence="5" key="1">
    <citation type="journal article" date="2020" name="bioRxiv">
        <title>Whole genome comparisons of ergot fungi reveals the divergence and evolution of species within the genus Claviceps are the result of varying mechanisms driving genome evolution and host range expansion.</title>
        <authorList>
            <person name="Wyka S.A."/>
            <person name="Mondo S.J."/>
            <person name="Liu M."/>
            <person name="Dettman J."/>
            <person name="Nalam V."/>
            <person name="Broders K.D."/>
        </authorList>
    </citation>
    <scope>NUCLEOTIDE SEQUENCE</scope>
    <source>
        <strain evidence="5">CCC 602</strain>
    </source>
</reference>
<feature type="compositionally biased region" description="Acidic residues" evidence="4">
    <location>
        <begin position="96"/>
        <end position="105"/>
    </location>
</feature>
<evidence type="ECO:0000256" key="1">
    <source>
        <dbReference type="ARBA" id="ARBA00004604"/>
    </source>
</evidence>
<feature type="compositionally biased region" description="Acidic residues" evidence="4">
    <location>
        <begin position="115"/>
        <end position="131"/>
    </location>
</feature>
<feature type="compositionally biased region" description="Basic and acidic residues" evidence="4">
    <location>
        <begin position="472"/>
        <end position="491"/>
    </location>
</feature>
<accession>A0A9P7N9I0</accession>
<feature type="compositionally biased region" description="Acidic residues" evidence="4">
    <location>
        <begin position="619"/>
        <end position="630"/>
    </location>
</feature>
<evidence type="ECO:0000256" key="4">
    <source>
        <dbReference type="SAM" id="MobiDB-lite"/>
    </source>
</evidence>
<feature type="compositionally biased region" description="Basic and acidic residues" evidence="4">
    <location>
        <begin position="387"/>
        <end position="397"/>
    </location>
</feature>
<dbReference type="PANTHER" id="PTHR14150:SF12">
    <property type="entry name" value="U3 SMALL NUCLEOLAR RNA-ASSOCIATED PROTEIN 14 HOMOLOG A"/>
    <property type="match status" value="1"/>
</dbReference>
<evidence type="ECO:0000313" key="5">
    <source>
        <dbReference type="EMBL" id="KAG5999724.1"/>
    </source>
</evidence>
<dbReference type="InterPro" id="IPR006709">
    <property type="entry name" value="SSU_processome_Utp14"/>
</dbReference>
<name>A0A9P7N9I0_9HYPO</name>
<dbReference type="OrthoDB" id="277439at2759"/>
<protein>
    <submittedName>
        <fullName evidence="5">Uncharacterized protein</fullName>
    </submittedName>
</protein>
<evidence type="ECO:0000313" key="6">
    <source>
        <dbReference type="Proteomes" id="UP000748025"/>
    </source>
</evidence>
<feature type="compositionally biased region" description="Acidic residues" evidence="4">
    <location>
        <begin position="760"/>
        <end position="769"/>
    </location>
</feature>
<feature type="region of interest" description="Disordered" evidence="4">
    <location>
        <begin position="385"/>
        <end position="496"/>
    </location>
</feature>
<feature type="compositionally biased region" description="Low complexity" evidence="4">
    <location>
        <begin position="678"/>
        <end position="696"/>
    </location>
</feature>
<feature type="compositionally biased region" description="Acidic residues" evidence="4">
    <location>
        <begin position="459"/>
        <end position="471"/>
    </location>
</feature>
<feature type="compositionally biased region" description="Basic and acidic residues" evidence="4">
    <location>
        <begin position="513"/>
        <end position="523"/>
    </location>
</feature>
<feature type="region of interest" description="Disordered" evidence="4">
    <location>
        <begin position="513"/>
        <end position="778"/>
    </location>
</feature>
<feature type="compositionally biased region" description="Low complexity" evidence="4">
    <location>
        <begin position="726"/>
        <end position="748"/>
    </location>
</feature>
<dbReference type="Pfam" id="PF04615">
    <property type="entry name" value="Utp14"/>
    <property type="match status" value="2"/>
</dbReference>
<sequence>MPGRQAHGRSLTAAPKSKADGKKSSKARSQKNALNAFGIAQDICPTKFKKTPRARELDAELDKKHGRDDEDEDDEDADEEQPRKKKARGPSRNVDDIEDGSDSDGNEWRLGGLREDDEDSEIESDDAFGDSDNEKFEEYSFRGSKSKPKDDDSEDDSEDDEGETLGADAIDLATALDQWEEESDEEPEADNEPDSDNSEEDDEDGEDDSEDEDEDDEDEDDDDDDDEDAEVDPEKFSALQGLISEYGGQPSNKDRSASSARHKVSLGDLGLTKINDPLLKKSVKLMTKEAKDKRPGAVQKLAVPLSRREQGRLDRSVAFEKTNETLGRWTETVKQNRRAEHLVFPLPQNSDMAGLDTSEIQPLTSANPSNALESTIMSIMEQSGLSLKKEAKPKPKELDEEGNELSRKEALAKKRMERELSSREAKRAKRIKKIKSKAYHRVHRKQRERDEMATKEAMEEAGEIDSEEEREAQDRRRALERVGQRHKESKWAKIGSKNKRAVWDDEFRAGLTEMARKDEELRRRKEGKTGSAAAGGDSDSDATSSSGSDSDSGSGENSHAYIRRKLRQLEQEDVEPQSGLMSMKFMQKAEAAKKQANDEMIRQIRRELDGQDSSHQSDGDDDDDDDDDDKPDQGVVGRRSYGTTDPKAKPALDTSKRSAPRRQSSPDHDVDIIINSKNTNSSTAAAAASTEPPSTAGAWSRGETRRKKATPLPSHDLDLNANILVAAPSKPSKPSSSSSAAASAPSKALPQSNPHRHDDDHDDESPDSDPEQHLPLAIRDQALIARAFAGDDVVTEFAREKDAIAEADDDKVIDNTLPGWGSWVGDGVSNREKKRHQGRFLTKLEGVKKKDRKDAKLDKVIINEKRVKKHAWPAAQFAPAPAFPVFSPHARKNIPADEIPPPHQHGRYLASQLPHQYESREQYERSLRLPVGPEWMTKETFQDGTKPRVLMKQGIIAPMSKPMA</sequence>
<evidence type="ECO:0000256" key="3">
    <source>
        <dbReference type="ARBA" id="ARBA00023242"/>
    </source>
</evidence>
<feature type="compositionally biased region" description="Basic and acidic residues" evidence="4">
    <location>
        <begin position="646"/>
        <end position="656"/>
    </location>
</feature>
<feature type="compositionally biased region" description="Basic and acidic residues" evidence="4">
    <location>
        <begin position="404"/>
        <end position="425"/>
    </location>
</feature>
<feature type="compositionally biased region" description="Basic and acidic residues" evidence="4">
    <location>
        <begin position="447"/>
        <end position="458"/>
    </location>
</feature>
<feature type="compositionally biased region" description="Low complexity" evidence="4">
    <location>
        <begin position="529"/>
        <end position="555"/>
    </location>
</feature>
<keyword evidence="6" id="KW-1185">Reference proteome</keyword>
<feature type="region of interest" description="Disordered" evidence="4">
    <location>
        <begin position="1"/>
        <end position="266"/>
    </location>
</feature>
<dbReference type="AlphaFoldDB" id="A0A9P7N9I0"/>
<dbReference type="Proteomes" id="UP000748025">
    <property type="component" value="Unassembled WGS sequence"/>
</dbReference>
<dbReference type="GO" id="GO:0032040">
    <property type="term" value="C:small-subunit processome"/>
    <property type="evidence" value="ECO:0007669"/>
    <property type="project" value="InterPro"/>
</dbReference>
<feature type="compositionally biased region" description="Acidic residues" evidence="4">
    <location>
        <begin position="178"/>
        <end position="231"/>
    </location>
</feature>
<dbReference type="EMBL" id="SRPW01001639">
    <property type="protein sequence ID" value="KAG5999724.1"/>
    <property type="molecule type" value="Genomic_DNA"/>
</dbReference>
<keyword evidence="2" id="KW-0597">Phosphoprotein</keyword>
<comment type="caution">
    <text evidence="5">The sequence shown here is derived from an EMBL/GenBank/DDBJ whole genome shotgun (WGS) entry which is preliminary data.</text>
</comment>